<evidence type="ECO:0000313" key="1">
    <source>
        <dbReference type="EMBL" id="GGD97933.1"/>
    </source>
</evidence>
<gene>
    <name evidence="1" type="ORF">GCM10010985_60830</name>
</gene>
<accession>A0ABQ1SBM6</accession>
<sequence>MLVSAQESHTDNLLQIPDCLTERRLSHVEPKRSLSEVQFFRDRDKLGKQAS</sequence>
<dbReference type="EMBL" id="BMEG01000022">
    <property type="protein sequence ID" value="GGD97933.1"/>
    <property type="molecule type" value="Genomic_DNA"/>
</dbReference>
<comment type="caution">
    <text evidence="1">The sequence shown here is derived from an EMBL/GenBank/DDBJ whole genome shotgun (WGS) entry which is preliminary data.</text>
</comment>
<reference evidence="2" key="1">
    <citation type="journal article" date="2019" name="Int. J. Syst. Evol. Microbiol.">
        <title>The Global Catalogue of Microorganisms (GCM) 10K type strain sequencing project: providing services to taxonomists for standard genome sequencing and annotation.</title>
        <authorList>
            <consortium name="The Broad Institute Genomics Platform"/>
            <consortium name="The Broad Institute Genome Sequencing Center for Infectious Disease"/>
            <person name="Wu L."/>
            <person name="Ma J."/>
        </authorList>
    </citation>
    <scope>NUCLEOTIDE SEQUENCE [LARGE SCALE GENOMIC DNA]</scope>
    <source>
        <strain evidence="2">CGMCC 1.11013</strain>
    </source>
</reference>
<proteinExistence type="predicted"/>
<protein>
    <submittedName>
        <fullName evidence="1">Uncharacterized protein</fullName>
    </submittedName>
</protein>
<organism evidence="1 2">
    <name type="scientific">Caballeronia grimmiae</name>
    <dbReference type="NCBI Taxonomy" id="1071679"/>
    <lineage>
        <taxon>Bacteria</taxon>
        <taxon>Pseudomonadati</taxon>
        <taxon>Pseudomonadota</taxon>
        <taxon>Betaproteobacteria</taxon>
        <taxon>Burkholderiales</taxon>
        <taxon>Burkholderiaceae</taxon>
        <taxon>Caballeronia</taxon>
    </lineage>
</organism>
<dbReference type="Proteomes" id="UP000597138">
    <property type="component" value="Unassembled WGS sequence"/>
</dbReference>
<name>A0ABQ1SBM6_9BURK</name>
<keyword evidence="2" id="KW-1185">Reference proteome</keyword>
<evidence type="ECO:0000313" key="2">
    <source>
        <dbReference type="Proteomes" id="UP000597138"/>
    </source>
</evidence>